<dbReference type="FunCoup" id="A0A6P5M8J9">
    <property type="interactions" value="20"/>
</dbReference>
<dbReference type="Proteomes" id="UP000515140">
    <property type="component" value="Unplaced"/>
</dbReference>
<dbReference type="PANTHER" id="PTHR21580:SF62">
    <property type="entry name" value="OUTER DENSE FIBER PROTEIN 3-LIKE PROTEIN 2"/>
    <property type="match status" value="1"/>
</dbReference>
<dbReference type="CTD" id="284451"/>
<reference evidence="3" key="1">
    <citation type="submission" date="2025-08" db="UniProtKB">
        <authorList>
            <consortium name="RefSeq"/>
        </authorList>
    </citation>
    <scope>IDENTIFICATION</scope>
    <source>
        <tissue evidence="3">Spleen</tissue>
    </source>
</reference>
<evidence type="ECO:0000313" key="3">
    <source>
        <dbReference type="RefSeq" id="XP_020864496.1"/>
    </source>
</evidence>
<dbReference type="InterPro" id="IPR051291">
    <property type="entry name" value="CIMAP"/>
</dbReference>
<sequence>MGTLSCGPPSPCLPGALLARRATVCQLGETGQKKTSGITTCETGPGPDLFCLPSTVGYISHDFTKKASPAYSFLSRPIDVTRRDSSPGPCYFVQPNITRFGRSSAPAYSLQSRTKSKDLEVTPGPGAYSPEKVPPINQPRPPAYSLGLRIPRCRLVDSVPAPNSYTLPSLWGSQIFTKPCSPSYSVSGRTAQARFTEDPSQLPGPGQYECIDPDAYRQRRGPAYSMLGRPCAPRPLFQTPGPGAHNPEQVTVLWTRAPAYSLGIRHSKFITPLVTNSTT</sequence>
<proteinExistence type="predicted"/>
<dbReference type="GO" id="GO:0005881">
    <property type="term" value="C:cytoplasmic microtubule"/>
    <property type="evidence" value="ECO:0007669"/>
    <property type="project" value="Ensembl"/>
</dbReference>
<dbReference type="AlphaFoldDB" id="A0A6P5M8J9"/>
<accession>A0A6P5M8J9</accession>
<feature type="region of interest" description="Disordered" evidence="1">
    <location>
        <begin position="108"/>
        <end position="137"/>
    </location>
</feature>
<protein>
    <submittedName>
        <fullName evidence="3">Outer dense fiber protein 3-like protein 2</fullName>
    </submittedName>
</protein>
<dbReference type="KEGG" id="pcw:110223367"/>
<dbReference type="RefSeq" id="XP_020864496.1">
    <property type="nucleotide sequence ID" value="XM_021008837.1"/>
</dbReference>
<organism evidence="2 3">
    <name type="scientific">Phascolarctos cinereus</name>
    <name type="common">Koala</name>
    <dbReference type="NCBI Taxonomy" id="38626"/>
    <lineage>
        <taxon>Eukaryota</taxon>
        <taxon>Metazoa</taxon>
        <taxon>Chordata</taxon>
        <taxon>Craniata</taxon>
        <taxon>Vertebrata</taxon>
        <taxon>Euteleostomi</taxon>
        <taxon>Mammalia</taxon>
        <taxon>Metatheria</taxon>
        <taxon>Diprotodontia</taxon>
        <taxon>Phascolarctidae</taxon>
        <taxon>Phascolarctos</taxon>
    </lineage>
</organism>
<dbReference type="GeneID" id="110223367"/>
<name>A0A6P5M8J9_PHACI</name>
<gene>
    <name evidence="3" type="primary">ODF3L2</name>
</gene>
<dbReference type="InterPro" id="IPR010736">
    <property type="entry name" value="SHIPPO-rpt"/>
</dbReference>
<dbReference type="Pfam" id="PF07004">
    <property type="entry name" value="SHIPPO-rpt"/>
    <property type="match status" value="5"/>
</dbReference>
<evidence type="ECO:0000313" key="2">
    <source>
        <dbReference type="Proteomes" id="UP000515140"/>
    </source>
</evidence>
<dbReference type="PANTHER" id="PTHR21580">
    <property type="entry name" value="SHIPPO-1-RELATED"/>
    <property type="match status" value="1"/>
</dbReference>
<dbReference type="InParanoid" id="A0A6P5M8J9"/>
<keyword evidence="2" id="KW-1185">Reference proteome</keyword>
<evidence type="ECO:0000256" key="1">
    <source>
        <dbReference type="SAM" id="MobiDB-lite"/>
    </source>
</evidence>